<dbReference type="AlphaFoldDB" id="A0A4R1HN46"/>
<dbReference type="Gene3D" id="3.40.50.1820">
    <property type="entry name" value="alpha/beta hydrolase"/>
    <property type="match status" value="1"/>
</dbReference>
<evidence type="ECO:0000313" key="4">
    <source>
        <dbReference type="Proteomes" id="UP000295560"/>
    </source>
</evidence>
<dbReference type="InterPro" id="IPR050300">
    <property type="entry name" value="GDXG_lipolytic_enzyme"/>
</dbReference>
<dbReference type="InterPro" id="IPR029058">
    <property type="entry name" value="AB_hydrolase_fold"/>
</dbReference>
<dbReference type="Pfam" id="PF07859">
    <property type="entry name" value="Abhydrolase_3"/>
    <property type="match status" value="1"/>
</dbReference>
<proteinExistence type="predicted"/>
<dbReference type="GO" id="GO:0016787">
    <property type="term" value="F:hydrolase activity"/>
    <property type="evidence" value="ECO:0007669"/>
    <property type="project" value="UniProtKB-KW"/>
</dbReference>
<comment type="caution">
    <text evidence="3">The sequence shown here is derived from an EMBL/GenBank/DDBJ whole genome shotgun (WGS) entry which is preliminary data.</text>
</comment>
<accession>A0A4R1HN46</accession>
<dbReference type="RefSeq" id="WP_132430679.1">
    <property type="nucleotide sequence ID" value="NZ_SMFZ01000002.1"/>
</dbReference>
<dbReference type="PANTHER" id="PTHR48081:SF8">
    <property type="entry name" value="ALPHA_BETA HYDROLASE FOLD-3 DOMAIN-CONTAINING PROTEIN-RELATED"/>
    <property type="match status" value="1"/>
</dbReference>
<dbReference type="Proteomes" id="UP000295560">
    <property type="component" value="Unassembled WGS sequence"/>
</dbReference>
<evidence type="ECO:0000313" key="3">
    <source>
        <dbReference type="EMBL" id="TCK22005.1"/>
    </source>
</evidence>
<dbReference type="EMBL" id="SMFZ01000002">
    <property type="protein sequence ID" value="TCK22005.1"/>
    <property type="molecule type" value="Genomic_DNA"/>
</dbReference>
<reference evidence="3 4" key="1">
    <citation type="submission" date="2019-03" db="EMBL/GenBank/DDBJ databases">
        <title>Sequencing the genomes of 1000 actinobacteria strains.</title>
        <authorList>
            <person name="Klenk H.-P."/>
        </authorList>
    </citation>
    <scope>NUCLEOTIDE SEQUENCE [LARGE SCALE GENOMIC DNA]</scope>
    <source>
        <strain evidence="3 4">DSM 44969</strain>
    </source>
</reference>
<feature type="domain" description="Alpha/beta hydrolase fold-3" evidence="2">
    <location>
        <begin position="77"/>
        <end position="282"/>
    </location>
</feature>
<gene>
    <name evidence="3" type="ORF">EV378_6002</name>
</gene>
<evidence type="ECO:0000259" key="2">
    <source>
        <dbReference type="Pfam" id="PF07859"/>
    </source>
</evidence>
<dbReference type="SUPFAM" id="SSF53474">
    <property type="entry name" value="alpha/beta-Hydrolases"/>
    <property type="match status" value="1"/>
</dbReference>
<dbReference type="InterPro" id="IPR013094">
    <property type="entry name" value="AB_hydrolase_3"/>
</dbReference>
<protein>
    <submittedName>
        <fullName evidence="3">Acetyl esterase</fullName>
    </submittedName>
</protein>
<keyword evidence="4" id="KW-1185">Reference proteome</keyword>
<dbReference type="PANTHER" id="PTHR48081">
    <property type="entry name" value="AB HYDROLASE SUPERFAMILY PROTEIN C4A8.06C"/>
    <property type="match status" value="1"/>
</dbReference>
<keyword evidence="1" id="KW-0378">Hydrolase</keyword>
<name>A0A4R1HN46_PSEEN</name>
<sequence length="314" mass="33756">MAIDEATQGLLAQLAEMAPQQLHEMTPAQAREFTASLNEQTAPGPEMHGVRDTRVHVSGGTVPVRILTPTDHPRGVVVWFHGGGWVIGGIDEAETVGWTMAARTDCVVVLVGYRKAPEFRYPTAVDDAWAALQWTFSHLDDLVGGLAPVIVGGDSAGGNLAAVVAQRAARRGGPSPSLQVLVYPVTDCDLATTSYQDPENQLLLSRDSMVWFWDHYAPEPATRLHPDASPIRGDFLKLPPAVILTAEHDVLRDEGELYATRLLKARVPVRHRRFPGQMHGFFTMIGALPGADAGMDYVVGAIDAQLTGATADAG</sequence>
<evidence type="ECO:0000256" key="1">
    <source>
        <dbReference type="ARBA" id="ARBA00022801"/>
    </source>
</evidence>
<dbReference type="OrthoDB" id="3206739at2"/>
<organism evidence="3 4">
    <name type="scientific">Pseudonocardia endophytica</name>
    <dbReference type="NCBI Taxonomy" id="401976"/>
    <lineage>
        <taxon>Bacteria</taxon>
        <taxon>Bacillati</taxon>
        <taxon>Actinomycetota</taxon>
        <taxon>Actinomycetes</taxon>
        <taxon>Pseudonocardiales</taxon>
        <taxon>Pseudonocardiaceae</taxon>
        <taxon>Pseudonocardia</taxon>
    </lineage>
</organism>